<dbReference type="InterPro" id="IPR046328">
    <property type="entry name" value="ETS_fam"/>
</dbReference>
<dbReference type="PROSITE" id="PS50061">
    <property type="entry name" value="ETS_DOMAIN_3"/>
    <property type="match status" value="1"/>
</dbReference>
<reference evidence="6" key="1">
    <citation type="submission" date="2021-01" db="UniProtKB">
        <authorList>
            <consortium name="EnsemblMetazoa"/>
        </authorList>
    </citation>
    <scope>IDENTIFICATION</scope>
</reference>
<dbReference type="PRINTS" id="PR00454">
    <property type="entry name" value="ETSDOMAIN"/>
</dbReference>
<dbReference type="SMART" id="SM00413">
    <property type="entry name" value="ETS"/>
    <property type="match status" value="1"/>
</dbReference>
<keyword evidence="4" id="KW-0812">Transmembrane</keyword>
<proteinExistence type="inferred from homology"/>
<feature type="domain" description="ETS" evidence="5">
    <location>
        <begin position="233"/>
        <end position="313"/>
    </location>
</feature>
<dbReference type="PANTHER" id="PTHR11849">
    <property type="entry name" value="ETS"/>
    <property type="match status" value="1"/>
</dbReference>
<dbReference type="AlphaFoldDB" id="A0A7M5XC27"/>
<keyword evidence="4" id="KW-1133">Transmembrane helix</keyword>
<dbReference type="Pfam" id="PF00178">
    <property type="entry name" value="Ets"/>
    <property type="match status" value="1"/>
</dbReference>
<keyword evidence="4" id="KW-0472">Membrane</keyword>
<protein>
    <recommendedName>
        <fullName evidence="5">ETS domain-containing protein</fullName>
    </recommendedName>
</protein>
<dbReference type="GO" id="GO:0043565">
    <property type="term" value="F:sequence-specific DNA binding"/>
    <property type="evidence" value="ECO:0007669"/>
    <property type="project" value="InterPro"/>
</dbReference>
<evidence type="ECO:0000256" key="4">
    <source>
        <dbReference type="SAM" id="Phobius"/>
    </source>
</evidence>
<comment type="subcellular location">
    <subcellularLocation>
        <location evidence="3">Nucleus</location>
    </subcellularLocation>
</comment>
<accession>A0A7M5XC27</accession>
<dbReference type="Gene3D" id="1.10.10.10">
    <property type="entry name" value="Winged helix-like DNA-binding domain superfamily/Winged helix DNA-binding domain"/>
    <property type="match status" value="1"/>
</dbReference>
<keyword evidence="2 3" id="KW-0238">DNA-binding</keyword>
<keyword evidence="7" id="KW-1185">Reference proteome</keyword>
<organism evidence="6 7">
    <name type="scientific">Clytia hemisphaerica</name>
    <dbReference type="NCBI Taxonomy" id="252671"/>
    <lineage>
        <taxon>Eukaryota</taxon>
        <taxon>Metazoa</taxon>
        <taxon>Cnidaria</taxon>
        <taxon>Hydrozoa</taxon>
        <taxon>Hydroidolina</taxon>
        <taxon>Leptothecata</taxon>
        <taxon>Obeliida</taxon>
        <taxon>Clytiidae</taxon>
        <taxon>Clytia</taxon>
    </lineage>
</organism>
<evidence type="ECO:0000256" key="1">
    <source>
        <dbReference type="ARBA" id="ARBA00005562"/>
    </source>
</evidence>
<dbReference type="SUPFAM" id="SSF46785">
    <property type="entry name" value="Winged helix' DNA-binding domain"/>
    <property type="match status" value="1"/>
</dbReference>
<evidence type="ECO:0000256" key="2">
    <source>
        <dbReference type="ARBA" id="ARBA00023125"/>
    </source>
</evidence>
<dbReference type="GO" id="GO:0000981">
    <property type="term" value="F:DNA-binding transcription factor activity, RNA polymerase II-specific"/>
    <property type="evidence" value="ECO:0007669"/>
    <property type="project" value="TreeGrafter"/>
</dbReference>
<name>A0A7M5XC27_9CNID</name>
<dbReference type="InterPro" id="IPR036390">
    <property type="entry name" value="WH_DNA-bd_sf"/>
</dbReference>
<feature type="transmembrane region" description="Helical" evidence="4">
    <location>
        <begin position="7"/>
        <end position="25"/>
    </location>
</feature>
<dbReference type="InterPro" id="IPR000418">
    <property type="entry name" value="Ets_dom"/>
</dbReference>
<sequence>MLGHTKYNFLSAFLIVALLFVIIVMDSNMKNNDSGWSLDFPTILDFTSLDFTSFYNDETWMKSEEYPQESLPLENSHFDPLMIEMDQYLTPPPTPPESISAFPHIEDLQLSSELLLNETKHIDMQELQKSITTKEQTLSETPTDFDVEDIWKYINTDYNEDTSYLQQISLENNIIDFVNSIDTKTKQETDKILPHQTTNDTKLEECTKQRTMEKKNLTKKVRRKARNHPNNCYHLWDFIRDGLNDPKVTYVVWVKQSEGEFRITNTSELSRKWGYLKNSKNMTYDKLSRSLRYYCSLNVLEKVPGTRLQFRFGKRRTWTKVRN</sequence>
<dbReference type="EnsemblMetazoa" id="CLYHEMT020977.1">
    <property type="protein sequence ID" value="CLYHEMP020977.1"/>
    <property type="gene ID" value="CLYHEMG020977"/>
</dbReference>
<dbReference type="GO" id="GO:0030154">
    <property type="term" value="P:cell differentiation"/>
    <property type="evidence" value="ECO:0007669"/>
    <property type="project" value="TreeGrafter"/>
</dbReference>
<evidence type="ECO:0000313" key="7">
    <source>
        <dbReference type="Proteomes" id="UP000594262"/>
    </source>
</evidence>
<comment type="similarity">
    <text evidence="1 3">Belongs to the ETS family.</text>
</comment>
<evidence type="ECO:0000313" key="6">
    <source>
        <dbReference type="EnsemblMetazoa" id="CLYHEMP020977.1"/>
    </source>
</evidence>
<dbReference type="PANTHER" id="PTHR11849:SF190">
    <property type="entry name" value="ETS-DOMAIN PROTEIN"/>
    <property type="match status" value="1"/>
</dbReference>
<dbReference type="Proteomes" id="UP000594262">
    <property type="component" value="Unplaced"/>
</dbReference>
<evidence type="ECO:0000256" key="3">
    <source>
        <dbReference type="RuleBase" id="RU004019"/>
    </source>
</evidence>
<dbReference type="InterPro" id="IPR036388">
    <property type="entry name" value="WH-like_DNA-bd_sf"/>
</dbReference>
<dbReference type="GO" id="GO:0005634">
    <property type="term" value="C:nucleus"/>
    <property type="evidence" value="ECO:0007669"/>
    <property type="project" value="UniProtKB-SubCell"/>
</dbReference>
<dbReference type="OrthoDB" id="10067219at2759"/>
<evidence type="ECO:0000259" key="5">
    <source>
        <dbReference type="PROSITE" id="PS50061"/>
    </source>
</evidence>
<keyword evidence="3" id="KW-0539">Nucleus</keyword>